<dbReference type="EMBL" id="CAUEEQ010000574">
    <property type="protein sequence ID" value="CAJ0917332.1"/>
    <property type="molecule type" value="Genomic_DNA"/>
</dbReference>
<dbReference type="Proteomes" id="UP001176940">
    <property type="component" value="Unassembled WGS sequence"/>
</dbReference>
<reference evidence="2" key="1">
    <citation type="submission" date="2023-07" db="EMBL/GenBank/DDBJ databases">
        <authorList>
            <person name="Stuckert A."/>
        </authorList>
    </citation>
    <scope>NUCLEOTIDE SEQUENCE</scope>
</reference>
<dbReference type="InterPro" id="IPR036051">
    <property type="entry name" value="KRAB_dom_sf"/>
</dbReference>
<name>A0ABN9KNJ6_9NEOB</name>
<gene>
    <name evidence="2" type="ORF">RIMI_LOCUS485094</name>
</gene>
<organism evidence="2 3">
    <name type="scientific">Ranitomeya imitator</name>
    <name type="common">mimic poison frog</name>
    <dbReference type="NCBI Taxonomy" id="111125"/>
    <lineage>
        <taxon>Eukaryota</taxon>
        <taxon>Metazoa</taxon>
        <taxon>Chordata</taxon>
        <taxon>Craniata</taxon>
        <taxon>Vertebrata</taxon>
        <taxon>Euteleostomi</taxon>
        <taxon>Amphibia</taxon>
        <taxon>Batrachia</taxon>
        <taxon>Anura</taxon>
        <taxon>Neobatrachia</taxon>
        <taxon>Hyloidea</taxon>
        <taxon>Dendrobatidae</taxon>
        <taxon>Dendrobatinae</taxon>
        <taxon>Ranitomeya</taxon>
    </lineage>
</organism>
<dbReference type="Pfam" id="PF01352">
    <property type="entry name" value="KRAB"/>
    <property type="match status" value="1"/>
</dbReference>
<protein>
    <recommendedName>
        <fullName evidence="1">KRAB domain-containing protein</fullName>
    </recommendedName>
</protein>
<evidence type="ECO:0000313" key="3">
    <source>
        <dbReference type="Proteomes" id="UP001176940"/>
    </source>
</evidence>
<dbReference type="SMART" id="SM00349">
    <property type="entry name" value="KRAB"/>
    <property type="match status" value="1"/>
</dbReference>
<proteinExistence type="predicted"/>
<comment type="caution">
    <text evidence="2">The sequence shown here is derived from an EMBL/GenBank/DDBJ whole genome shotgun (WGS) entry which is preliminary data.</text>
</comment>
<dbReference type="PROSITE" id="PS50805">
    <property type="entry name" value="KRAB"/>
    <property type="match status" value="1"/>
</dbReference>
<evidence type="ECO:0000259" key="1">
    <source>
        <dbReference type="PROSITE" id="PS50805"/>
    </source>
</evidence>
<feature type="domain" description="KRAB" evidence="1">
    <location>
        <begin position="156"/>
        <end position="227"/>
    </location>
</feature>
<dbReference type="PANTHER" id="PTHR23232">
    <property type="entry name" value="KRAB DOMAIN C2H2 ZINC FINGER"/>
    <property type="match status" value="1"/>
</dbReference>
<keyword evidence="3" id="KW-1185">Reference proteome</keyword>
<dbReference type="Gene3D" id="6.10.140.140">
    <property type="match status" value="1"/>
</dbReference>
<sequence length="243" mass="28320">MLCVPTDFRICVPQAGNCRLCSLRSIRRKVSLIFFPDVPPPFPPWFCFRRKKYKSRNRGLAEGTGHDIGRSMDEDSRHITRRIVHLTLEMLYLLTGEEYEPVKLCNDPAKSSLHPCLSEGERTKIPVMNTHSLVSEQKILELINKMIELLTGEVPVRCQDVAVYFSVEEWEYLEGRKDLYKDVMMENCQNLTSRGIMLEEDLSAFPFVYTREESFSFDTENFMDRDNLAHNLSPHIKKESLFM</sequence>
<dbReference type="InterPro" id="IPR001909">
    <property type="entry name" value="KRAB"/>
</dbReference>
<dbReference type="PANTHER" id="PTHR23232:SF133">
    <property type="entry name" value="RIKEN CDNA 1700020N01 GENE"/>
    <property type="match status" value="1"/>
</dbReference>
<accession>A0ABN9KNJ6</accession>
<dbReference type="CDD" id="cd07765">
    <property type="entry name" value="KRAB_A-box"/>
    <property type="match status" value="1"/>
</dbReference>
<dbReference type="InterPro" id="IPR050169">
    <property type="entry name" value="Krueppel_C2H2_ZnF"/>
</dbReference>
<dbReference type="SUPFAM" id="SSF109640">
    <property type="entry name" value="KRAB domain (Kruppel-associated box)"/>
    <property type="match status" value="1"/>
</dbReference>
<evidence type="ECO:0000313" key="2">
    <source>
        <dbReference type="EMBL" id="CAJ0917332.1"/>
    </source>
</evidence>